<gene>
    <name evidence="9" type="ORF">PFISCL1PPCAC_2171</name>
</gene>
<dbReference type="Pfam" id="PF00412">
    <property type="entry name" value="LIM"/>
    <property type="match status" value="1"/>
</dbReference>
<dbReference type="EMBL" id="BTSY01000001">
    <property type="protein sequence ID" value="GMT10874.1"/>
    <property type="molecule type" value="Genomic_DNA"/>
</dbReference>
<keyword evidence="3" id="KW-0677">Repeat</keyword>
<evidence type="ECO:0000313" key="10">
    <source>
        <dbReference type="Proteomes" id="UP001432322"/>
    </source>
</evidence>
<feature type="domain" description="4Fe-4S ferredoxin-type" evidence="8">
    <location>
        <begin position="95"/>
        <end position="124"/>
    </location>
</feature>
<reference evidence="9" key="1">
    <citation type="submission" date="2023-10" db="EMBL/GenBank/DDBJ databases">
        <title>Genome assembly of Pristionchus species.</title>
        <authorList>
            <person name="Yoshida K."/>
            <person name="Sommer R.J."/>
        </authorList>
    </citation>
    <scope>NUCLEOTIDE SEQUENCE</scope>
    <source>
        <strain evidence="9">RS5133</strain>
    </source>
</reference>
<dbReference type="SUPFAM" id="SSF57716">
    <property type="entry name" value="Glucocorticoid receptor-like (DNA-binding domain)"/>
    <property type="match status" value="1"/>
</dbReference>
<dbReference type="Gene3D" id="2.10.110.10">
    <property type="entry name" value="Cysteine Rich Protein"/>
    <property type="match status" value="2"/>
</dbReference>
<keyword evidence="4 6" id="KW-0862">Zinc</keyword>
<dbReference type="PROSITE" id="PS00198">
    <property type="entry name" value="4FE4S_FER_1"/>
    <property type="match status" value="1"/>
</dbReference>
<dbReference type="InterPro" id="IPR017900">
    <property type="entry name" value="4Fe4S_Fe_S_CS"/>
</dbReference>
<keyword evidence="2 6" id="KW-0479">Metal-binding</keyword>
<feature type="non-terminal residue" evidence="9">
    <location>
        <position position="1"/>
    </location>
</feature>
<keyword evidence="10" id="KW-1185">Reference proteome</keyword>
<evidence type="ECO:0000259" key="7">
    <source>
        <dbReference type="PROSITE" id="PS50023"/>
    </source>
</evidence>
<accession>A0AAV5UX07</accession>
<protein>
    <recommendedName>
        <fullName evidence="11">LIM domain containing protein</fullName>
    </recommendedName>
</protein>
<dbReference type="PROSITE" id="PS50023">
    <property type="entry name" value="LIM_DOMAIN_2"/>
    <property type="match status" value="1"/>
</dbReference>
<organism evidence="9 10">
    <name type="scientific">Pristionchus fissidentatus</name>
    <dbReference type="NCBI Taxonomy" id="1538716"/>
    <lineage>
        <taxon>Eukaryota</taxon>
        <taxon>Metazoa</taxon>
        <taxon>Ecdysozoa</taxon>
        <taxon>Nematoda</taxon>
        <taxon>Chromadorea</taxon>
        <taxon>Rhabditida</taxon>
        <taxon>Rhabditina</taxon>
        <taxon>Diplogasteromorpha</taxon>
        <taxon>Diplogasteroidea</taxon>
        <taxon>Neodiplogasteridae</taxon>
        <taxon>Pristionchus</taxon>
    </lineage>
</organism>
<dbReference type="InterPro" id="IPR017896">
    <property type="entry name" value="4Fe4S_Fe-S-bd"/>
</dbReference>
<comment type="caution">
    <text evidence="9">The sequence shown here is derived from an EMBL/GenBank/DDBJ whole genome shotgun (WGS) entry which is preliminary data.</text>
</comment>
<evidence type="ECO:0000256" key="6">
    <source>
        <dbReference type="PROSITE-ProRule" id="PRU00125"/>
    </source>
</evidence>
<dbReference type="GO" id="GO:0046872">
    <property type="term" value="F:metal ion binding"/>
    <property type="evidence" value="ECO:0007669"/>
    <property type="project" value="UniProtKB-KW"/>
</dbReference>
<evidence type="ECO:0000259" key="8">
    <source>
        <dbReference type="PROSITE" id="PS51379"/>
    </source>
</evidence>
<dbReference type="PROSITE" id="PS00478">
    <property type="entry name" value="LIM_DOMAIN_1"/>
    <property type="match status" value="1"/>
</dbReference>
<sequence length="158" mass="18039">LIQNPNVPSLKNCAACKEKVTHVDASRGNAFYTLGRVWHKAHLSCVRCHLNVSEIEFRESKMTPGKPVCVDCFMMETNPKCSGCTQTMFETGWLACGRYFHKECLTCHACSNVCPDGKYMVDNFGRLYHPDCYHVRVLAHRYNVQFSSRMHAPKESDK</sequence>
<keyword evidence="5 6" id="KW-0440">LIM domain</keyword>
<name>A0AAV5UX07_9BILA</name>
<dbReference type="AlphaFoldDB" id="A0AAV5UX07"/>
<feature type="domain" description="LIM zinc-binding" evidence="7">
    <location>
        <begin position="11"/>
        <end position="79"/>
    </location>
</feature>
<evidence type="ECO:0000256" key="5">
    <source>
        <dbReference type="ARBA" id="ARBA00023038"/>
    </source>
</evidence>
<dbReference type="Proteomes" id="UP001432322">
    <property type="component" value="Unassembled WGS sequence"/>
</dbReference>
<evidence type="ECO:0000256" key="1">
    <source>
        <dbReference type="ARBA" id="ARBA00009611"/>
    </source>
</evidence>
<evidence type="ECO:0000256" key="3">
    <source>
        <dbReference type="ARBA" id="ARBA00022737"/>
    </source>
</evidence>
<dbReference type="PANTHER" id="PTHR24212">
    <property type="entry name" value="ZYXIN/TRIP6"/>
    <property type="match status" value="1"/>
</dbReference>
<comment type="similarity">
    <text evidence="1">Belongs to the zyxin/ajuba family.</text>
</comment>
<evidence type="ECO:0000256" key="4">
    <source>
        <dbReference type="ARBA" id="ARBA00022833"/>
    </source>
</evidence>
<evidence type="ECO:0000256" key="2">
    <source>
        <dbReference type="ARBA" id="ARBA00022723"/>
    </source>
</evidence>
<dbReference type="PROSITE" id="PS51379">
    <property type="entry name" value="4FE4S_FER_2"/>
    <property type="match status" value="1"/>
</dbReference>
<dbReference type="InterPro" id="IPR001781">
    <property type="entry name" value="Znf_LIM"/>
</dbReference>
<evidence type="ECO:0000313" key="9">
    <source>
        <dbReference type="EMBL" id="GMT10874.1"/>
    </source>
</evidence>
<dbReference type="SMART" id="SM00132">
    <property type="entry name" value="LIM"/>
    <property type="match status" value="2"/>
</dbReference>
<dbReference type="PANTHER" id="PTHR24212:SF8">
    <property type="entry name" value="LIM ZINC FINGER DOMAIN CONTAINING PROTEIN"/>
    <property type="match status" value="1"/>
</dbReference>
<proteinExistence type="inferred from homology"/>
<evidence type="ECO:0008006" key="11">
    <source>
        <dbReference type="Google" id="ProtNLM"/>
    </source>
</evidence>